<sequence length="17" mass="1973">MIISSWLSRCSTKSCRD</sequence>
<reference evidence="1" key="2">
    <citation type="journal article" date="2015" name="Data Brief">
        <title>Shoot transcriptome of the giant reed, Arundo donax.</title>
        <authorList>
            <person name="Barrero R.A."/>
            <person name="Guerrero F.D."/>
            <person name="Moolhuijzen P."/>
            <person name="Goolsby J.A."/>
            <person name="Tidwell J."/>
            <person name="Bellgard S.E."/>
            <person name="Bellgard M.I."/>
        </authorList>
    </citation>
    <scope>NUCLEOTIDE SEQUENCE</scope>
    <source>
        <tissue evidence="1">Shoot tissue taken approximately 20 cm above the soil surface</tissue>
    </source>
</reference>
<dbReference type="AlphaFoldDB" id="A0A0A8YHS5"/>
<accession>A0A0A8YHS5</accession>
<proteinExistence type="predicted"/>
<organism evidence="1">
    <name type="scientific">Arundo donax</name>
    <name type="common">Giant reed</name>
    <name type="synonym">Donax arundinaceus</name>
    <dbReference type="NCBI Taxonomy" id="35708"/>
    <lineage>
        <taxon>Eukaryota</taxon>
        <taxon>Viridiplantae</taxon>
        <taxon>Streptophyta</taxon>
        <taxon>Embryophyta</taxon>
        <taxon>Tracheophyta</taxon>
        <taxon>Spermatophyta</taxon>
        <taxon>Magnoliopsida</taxon>
        <taxon>Liliopsida</taxon>
        <taxon>Poales</taxon>
        <taxon>Poaceae</taxon>
        <taxon>PACMAD clade</taxon>
        <taxon>Arundinoideae</taxon>
        <taxon>Arundineae</taxon>
        <taxon>Arundo</taxon>
    </lineage>
</organism>
<evidence type="ECO:0000313" key="1">
    <source>
        <dbReference type="EMBL" id="JAD22212.1"/>
    </source>
</evidence>
<reference evidence="1" key="1">
    <citation type="submission" date="2014-09" db="EMBL/GenBank/DDBJ databases">
        <authorList>
            <person name="Magalhaes I.L.F."/>
            <person name="Oliveira U."/>
            <person name="Santos F.R."/>
            <person name="Vidigal T.H.D.A."/>
            <person name="Brescovit A.D."/>
            <person name="Santos A.J."/>
        </authorList>
    </citation>
    <scope>NUCLEOTIDE SEQUENCE</scope>
    <source>
        <tissue evidence="1">Shoot tissue taken approximately 20 cm above the soil surface</tissue>
    </source>
</reference>
<name>A0A0A8YHS5_ARUDO</name>
<dbReference type="EMBL" id="GBRH01275683">
    <property type="protein sequence ID" value="JAD22212.1"/>
    <property type="molecule type" value="Transcribed_RNA"/>
</dbReference>
<protein>
    <submittedName>
        <fullName evidence="1">Uncharacterized protein</fullName>
    </submittedName>
</protein>